<organism evidence="1">
    <name type="scientific">marine sediment metagenome</name>
    <dbReference type="NCBI Taxonomy" id="412755"/>
    <lineage>
        <taxon>unclassified sequences</taxon>
        <taxon>metagenomes</taxon>
        <taxon>ecological metagenomes</taxon>
    </lineage>
</organism>
<gene>
    <name evidence="1" type="ORF">S01H1_18838</name>
</gene>
<accession>X0TNW8</accession>
<protein>
    <submittedName>
        <fullName evidence="1">Uncharacterized protein</fullName>
    </submittedName>
</protein>
<sequence>MTDRTLDDVRHDMEAHIDRMLARPLIHASSPTGMEEVGITAFHLWAFTLTPNPAVRPEWEAVVKEECERLGVPGGPQVGLAYLAPRDSLTGDSREAIERVAGLLKRVWTKLRCPISRLGGLADV</sequence>
<dbReference type="AlphaFoldDB" id="X0TNW8"/>
<name>X0TNW8_9ZZZZ</name>
<dbReference type="EMBL" id="BARS01010106">
    <property type="protein sequence ID" value="GAF89832.1"/>
    <property type="molecule type" value="Genomic_DNA"/>
</dbReference>
<evidence type="ECO:0000313" key="1">
    <source>
        <dbReference type="EMBL" id="GAF89832.1"/>
    </source>
</evidence>
<proteinExistence type="predicted"/>
<reference evidence="1" key="1">
    <citation type="journal article" date="2014" name="Front. Microbiol.">
        <title>High frequency of phylogenetically diverse reductive dehalogenase-homologous genes in deep subseafloor sedimentary metagenomes.</title>
        <authorList>
            <person name="Kawai M."/>
            <person name="Futagami T."/>
            <person name="Toyoda A."/>
            <person name="Takaki Y."/>
            <person name="Nishi S."/>
            <person name="Hori S."/>
            <person name="Arai W."/>
            <person name="Tsubouchi T."/>
            <person name="Morono Y."/>
            <person name="Uchiyama I."/>
            <person name="Ito T."/>
            <person name="Fujiyama A."/>
            <person name="Inagaki F."/>
            <person name="Takami H."/>
        </authorList>
    </citation>
    <scope>NUCLEOTIDE SEQUENCE</scope>
    <source>
        <strain evidence="1">Expedition CK06-06</strain>
    </source>
</reference>
<comment type="caution">
    <text evidence="1">The sequence shown here is derived from an EMBL/GenBank/DDBJ whole genome shotgun (WGS) entry which is preliminary data.</text>
</comment>